<proteinExistence type="predicted"/>
<feature type="compositionally biased region" description="Polar residues" evidence="3">
    <location>
        <begin position="479"/>
        <end position="488"/>
    </location>
</feature>
<reference evidence="4" key="3">
    <citation type="submission" date="2025-09" db="UniProtKB">
        <authorList>
            <consortium name="Ensembl"/>
        </authorList>
    </citation>
    <scope>IDENTIFICATION</scope>
</reference>
<organism evidence="4 5">
    <name type="scientific">Cynoglossus semilaevis</name>
    <name type="common">Tongue sole</name>
    <dbReference type="NCBI Taxonomy" id="244447"/>
    <lineage>
        <taxon>Eukaryota</taxon>
        <taxon>Metazoa</taxon>
        <taxon>Chordata</taxon>
        <taxon>Craniata</taxon>
        <taxon>Vertebrata</taxon>
        <taxon>Euteleostomi</taxon>
        <taxon>Actinopterygii</taxon>
        <taxon>Neopterygii</taxon>
        <taxon>Teleostei</taxon>
        <taxon>Neoteleostei</taxon>
        <taxon>Acanthomorphata</taxon>
        <taxon>Carangaria</taxon>
        <taxon>Pleuronectiformes</taxon>
        <taxon>Pleuronectoidei</taxon>
        <taxon>Cynoglossidae</taxon>
        <taxon>Cynoglossinae</taxon>
        <taxon>Cynoglossus</taxon>
    </lineage>
</organism>
<dbReference type="AlphaFoldDB" id="A0A3P8W7A6"/>
<dbReference type="PANTHER" id="PTHR15157:SF5">
    <property type="entry name" value="UV RADIATION RESISTANCE-ASSOCIATED GENE PROTEIN"/>
    <property type="match status" value="1"/>
</dbReference>
<dbReference type="CTD" id="7405"/>
<reference evidence="4 5" key="1">
    <citation type="journal article" date="2014" name="Nat. Genet.">
        <title>Whole-genome sequence of a flatfish provides insights into ZW sex chromosome evolution and adaptation to a benthic lifestyle.</title>
        <authorList>
            <person name="Chen S."/>
            <person name="Zhang G."/>
            <person name="Shao C."/>
            <person name="Huang Q."/>
            <person name="Liu G."/>
            <person name="Zhang P."/>
            <person name="Song W."/>
            <person name="An N."/>
            <person name="Chalopin D."/>
            <person name="Volff J.N."/>
            <person name="Hong Y."/>
            <person name="Li Q."/>
            <person name="Sha Z."/>
            <person name="Zhou H."/>
            <person name="Xie M."/>
            <person name="Yu Q."/>
            <person name="Liu Y."/>
            <person name="Xiang H."/>
            <person name="Wang N."/>
            <person name="Wu K."/>
            <person name="Yang C."/>
            <person name="Zhou Q."/>
            <person name="Liao X."/>
            <person name="Yang L."/>
            <person name="Hu Q."/>
            <person name="Zhang J."/>
            <person name="Meng L."/>
            <person name="Jin L."/>
            <person name="Tian Y."/>
            <person name="Lian J."/>
            <person name="Yang J."/>
            <person name="Miao G."/>
            <person name="Liu S."/>
            <person name="Liang Z."/>
            <person name="Yan F."/>
            <person name="Li Y."/>
            <person name="Sun B."/>
            <person name="Zhang H."/>
            <person name="Zhang J."/>
            <person name="Zhu Y."/>
            <person name="Du M."/>
            <person name="Zhao Y."/>
            <person name="Schartl M."/>
            <person name="Tang Q."/>
            <person name="Wang J."/>
        </authorList>
    </citation>
    <scope>NUCLEOTIDE SEQUENCE</scope>
</reference>
<keyword evidence="1 2" id="KW-0175">Coiled coil</keyword>
<feature type="coiled-coil region" evidence="2">
    <location>
        <begin position="245"/>
        <end position="314"/>
    </location>
</feature>
<feature type="region of interest" description="Disordered" evidence="3">
    <location>
        <begin position="562"/>
        <end position="632"/>
    </location>
</feature>
<feature type="compositionally biased region" description="Low complexity" evidence="3">
    <location>
        <begin position="538"/>
        <end position="548"/>
    </location>
</feature>
<dbReference type="GO" id="GO:0000149">
    <property type="term" value="F:SNARE binding"/>
    <property type="evidence" value="ECO:0007669"/>
    <property type="project" value="TreeGrafter"/>
</dbReference>
<dbReference type="GeneTree" id="ENSGT00390000012877"/>
<evidence type="ECO:0000256" key="3">
    <source>
        <dbReference type="SAM" id="MobiDB-lite"/>
    </source>
</evidence>
<evidence type="ECO:0000256" key="2">
    <source>
        <dbReference type="SAM" id="Coils"/>
    </source>
</evidence>
<dbReference type="GO" id="GO:0005768">
    <property type="term" value="C:endosome"/>
    <property type="evidence" value="ECO:0007669"/>
    <property type="project" value="TreeGrafter"/>
</dbReference>
<feature type="compositionally biased region" description="Basic and acidic residues" evidence="3">
    <location>
        <begin position="562"/>
        <end position="602"/>
    </location>
</feature>
<dbReference type="GO" id="GO:0032991">
    <property type="term" value="C:protein-containing complex"/>
    <property type="evidence" value="ECO:0007669"/>
    <property type="project" value="UniProtKB-ARBA"/>
</dbReference>
<dbReference type="GO" id="GO:0035493">
    <property type="term" value="P:SNARE complex assembly"/>
    <property type="evidence" value="ECO:0007669"/>
    <property type="project" value="TreeGrafter"/>
</dbReference>
<dbReference type="PANTHER" id="PTHR15157">
    <property type="entry name" value="UV RADIATION RESISTANCE-ASSOCIATED GENE PROTEIN"/>
    <property type="match status" value="1"/>
</dbReference>
<dbReference type="KEGG" id="csem:103394819"/>
<dbReference type="Proteomes" id="UP000265120">
    <property type="component" value="Chromosome 19"/>
</dbReference>
<dbReference type="InterPro" id="IPR035892">
    <property type="entry name" value="C2_domain_sf"/>
</dbReference>
<evidence type="ECO:0000313" key="5">
    <source>
        <dbReference type="Proteomes" id="UP000265120"/>
    </source>
</evidence>
<dbReference type="Ensembl" id="ENSCSET00000020643.1">
    <property type="protein sequence ID" value="ENSCSEP00000020390.1"/>
    <property type="gene ID" value="ENSCSEG00000013000.1"/>
</dbReference>
<sequence>MNEGDLLYDDRRMNSITGRVLSIPAASVTNSGASSSRALHVDLTSQQRRLRHLRSIAARNIVNRNGSPLLDTYFTLHLCIGDNISRGFYKSEVIRDSLNPTWRSLDFGMLPDLLDTSVSCFVVRIWGGQEEQYQLLIEWKVNLDGLKYTGQQIRSRNPNEIIFGLNDGYYAADFDHKDQSERKKNSLLQVDQSSVRNSYSVFSLLRLHTAQRAIKQTQVTVQKIGKEIEEKLRTTAACTERKKERECMQLRIAMLRNELQRQRKALGREVDLRQKERAQLQKKEEVFSVRHVSLKEEKESLTKQQKECTAKREQFLKSNAQLTFRCRQLLSELSYIYPIEVANQSDYIICGVKLPNSEDFQAKDDGSVAVALGYTAHLVLMISCFLQIPLRYPVIHKGSRSSIKDTITDRLTEKEREFPLYQRGERFHFEYGVYLLNKNIAQLRYQHGLTTPDLQQTLPNLKNFLEHGLLVRCDRHTSSSVPEASKSQLGMAAASDVGHPRHTSSPDRGLRKRASSEADRYKSTPPHSYKTAMKDESASSSPSSHMTSYLDADVASTKLTKMTEKDGEQRQEEKEEQSQDEEKIAEVETHRSADGKDQREESQEQSLSSTETVNSSTVQGPRGETGGAVQHTGTMNGSLIAAQEPVSLVSELHCSVEQAEEIMGTEATGLGIGVGLGLVDESRLEDYRCIPVDHAVAVECDEQVLGELDVAGFEEFSRRIYALNENMSSFRRPRKNSDK</sequence>
<dbReference type="RefSeq" id="XP_008330487.1">
    <property type="nucleotide sequence ID" value="XM_008332265.3"/>
</dbReference>
<feature type="region of interest" description="Disordered" evidence="3">
    <location>
        <begin position="479"/>
        <end position="548"/>
    </location>
</feature>
<evidence type="ECO:0000256" key="1">
    <source>
        <dbReference type="ARBA" id="ARBA00023054"/>
    </source>
</evidence>
<protein>
    <submittedName>
        <fullName evidence="4">UV radiation resistance associated gene</fullName>
    </submittedName>
</protein>
<dbReference type="GeneID" id="103394819"/>
<dbReference type="FunCoup" id="A0A3P8W7A6">
    <property type="interactions" value="553"/>
</dbReference>
<evidence type="ECO:0000313" key="4">
    <source>
        <dbReference type="Ensembl" id="ENSCSEP00000020390.1"/>
    </source>
</evidence>
<dbReference type="InterPro" id="IPR018791">
    <property type="entry name" value="UV_resistance/autophagy_Atg14"/>
</dbReference>
<dbReference type="InParanoid" id="A0A3P8W7A6"/>
<name>A0A3P8W7A6_CYNSE</name>
<accession>A0A3P8W7A6</accession>
<reference evidence="4" key="2">
    <citation type="submission" date="2025-08" db="UniProtKB">
        <authorList>
            <consortium name="Ensembl"/>
        </authorList>
    </citation>
    <scope>IDENTIFICATION</scope>
</reference>
<dbReference type="GO" id="GO:0000323">
    <property type="term" value="C:lytic vacuole"/>
    <property type="evidence" value="ECO:0007669"/>
    <property type="project" value="TreeGrafter"/>
</dbReference>
<keyword evidence="5" id="KW-1185">Reference proteome</keyword>
<dbReference type="SUPFAM" id="SSF49562">
    <property type="entry name" value="C2 domain (Calcium/lipid-binding domain, CaLB)"/>
    <property type="match status" value="1"/>
</dbReference>
<dbReference type="STRING" id="244447.ENSCSEP00000020390"/>
<dbReference type="Pfam" id="PF10186">
    <property type="entry name" value="ATG14"/>
    <property type="match status" value="1"/>
</dbReference>
<feature type="compositionally biased region" description="Basic and acidic residues" evidence="3">
    <location>
        <begin position="504"/>
        <end position="522"/>
    </location>
</feature>
<dbReference type="OrthoDB" id="72772at2759"/>